<feature type="non-terminal residue" evidence="1">
    <location>
        <position position="72"/>
    </location>
</feature>
<evidence type="ECO:0000313" key="1">
    <source>
        <dbReference type="EMBL" id="KMZ60013.1"/>
    </source>
</evidence>
<reference evidence="2" key="1">
    <citation type="journal article" date="2016" name="Nature">
        <title>The genome of the seagrass Zostera marina reveals angiosperm adaptation to the sea.</title>
        <authorList>
            <person name="Olsen J.L."/>
            <person name="Rouze P."/>
            <person name="Verhelst B."/>
            <person name="Lin Y.-C."/>
            <person name="Bayer T."/>
            <person name="Collen J."/>
            <person name="Dattolo E."/>
            <person name="De Paoli E."/>
            <person name="Dittami S."/>
            <person name="Maumus F."/>
            <person name="Michel G."/>
            <person name="Kersting A."/>
            <person name="Lauritano C."/>
            <person name="Lohaus R."/>
            <person name="Toepel M."/>
            <person name="Tonon T."/>
            <person name="Vanneste K."/>
            <person name="Amirebrahimi M."/>
            <person name="Brakel J."/>
            <person name="Bostroem C."/>
            <person name="Chovatia M."/>
            <person name="Grimwood J."/>
            <person name="Jenkins J.W."/>
            <person name="Jueterbock A."/>
            <person name="Mraz A."/>
            <person name="Stam W.T."/>
            <person name="Tice H."/>
            <person name="Bornberg-Bauer E."/>
            <person name="Green P.J."/>
            <person name="Pearson G.A."/>
            <person name="Procaccini G."/>
            <person name="Duarte C.M."/>
            <person name="Schmutz J."/>
            <person name="Reusch T.B.H."/>
            <person name="Van de Peer Y."/>
        </authorList>
    </citation>
    <scope>NUCLEOTIDE SEQUENCE [LARGE SCALE GENOMIC DNA]</scope>
    <source>
        <strain evidence="2">cv. Finnish</strain>
    </source>
</reference>
<dbReference type="Proteomes" id="UP000036987">
    <property type="component" value="Unassembled WGS sequence"/>
</dbReference>
<name>A0A0K9NTP8_ZOSMR</name>
<dbReference type="OrthoDB" id="1395387at2759"/>
<accession>A0A0K9NTP8</accession>
<comment type="caution">
    <text evidence="1">The sequence shown here is derived from an EMBL/GenBank/DDBJ whole genome shotgun (WGS) entry which is preliminary data.</text>
</comment>
<proteinExistence type="predicted"/>
<protein>
    <submittedName>
        <fullName evidence="1">Uncharacterized protein</fullName>
    </submittedName>
</protein>
<evidence type="ECO:0000313" key="2">
    <source>
        <dbReference type="Proteomes" id="UP000036987"/>
    </source>
</evidence>
<organism evidence="1 2">
    <name type="scientific">Zostera marina</name>
    <name type="common">Eelgrass</name>
    <dbReference type="NCBI Taxonomy" id="29655"/>
    <lineage>
        <taxon>Eukaryota</taxon>
        <taxon>Viridiplantae</taxon>
        <taxon>Streptophyta</taxon>
        <taxon>Embryophyta</taxon>
        <taxon>Tracheophyta</taxon>
        <taxon>Spermatophyta</taxon>
        <taxon>Magnoliopsida</taxon>
        <taxon>Liliopsida</taxon>
        <taxon>Zosteraceae</taxon>
        <taxon>Zostera</taxon>
    </lineage>
</organism>
<gene>
    <name evidence="1" type="ORF">ZOSMA_628G00040</name>
</gene>
<dbReference type="EMBL" id="LFYR01001677">
    <property type="protein sequence ID" value="KMZ60013.1"/>
    <property type="molecule type" value="Genomic_DNA"/>
</dbReference>
<sequence length="72" mass="8149">MEADAFMESGSSSHVDPMVDMVFETVGHNEHSPEIPNTEAQIFYKLLQEAEQFIWNGCEVTTLTVMLKLMNV</sequence>
<keyword evidence="2" id="KW-1185">Reference proteome</keyword>
<dbReference type="AlphaFoldDB" id="A0A0K9NTP8"/>